<dbReference type="NCBIfam" id="NF010663">
    <property type="entry name" value="PRK14059.1-1"/>
    <property type="match status" value="1"/>
</dbReference>
<dbReference type="RefSeq" id="WP_317712472.1">
    <property type="nucleotide sequence ID" value="NZ_JAWLUM010000001.1"/>
</dbReference>
<gene>
    <name evidence="5" type="ORF">R4198_06135</name>
</gene>
<organism evidence="5 6">
    <name type="scientific">Williamsia marianensis</name>
    <dbReference type="NCBI Taxonomy" id="85044"/>
    <lineage>
        <taxon>Bacteria</taxon>
        <taxon>Bacillati</taxon>
        <taxon>Actinomycetota</taxon>
        <taxon>Actinomycetes</taxon>
        <taxon>Mycobacteriales</taxon>
        <taxon>Nocardiaceae</taxon>
        <taxon>Williamsia</taxon>
    </lineage>
</organism>
<dbReference type="Proteomes" id="UP001185792">
    <property type="component" value="Unassembled WGS sequence"/>
</dbReference>
<keyword evidence="6" id="KW-1185">Reference proteome</keyword>
<evidence type="ECO:0000256" key="2">
    <source>
        <dbReference type="ARBA" id="ARBA00022857"/>
    </source>
</evidence>
<keyword evidence="3" id="KW-0560">Oxidoreductase</keyword>
<dbReference type="Gene3D" id="3.40.430.10">
    <property type="entry name" value="Dihydrofolate Reductase, subunit A"/>
    <property type="match status" value="1"/>
</dbReference>
<dbReference type="SUPFAM" id="SSF53597">
    <property type="entry name" value="Dihydrofolate reductase-like"/>
    <property type="match status" value="1"/>
</dbReference>
<feature type="domain" description="Bacterial bifunctional deaminase-reductase C-terminal" evidence="4">
    <location>
        <begin position="28"/>
        <end position="226"/>
    </location>
</feature>
<keyword evidence="2" id="KW-0521">NADP</keyword>
<evidence type="ECO:0000259" key="4">
    <source>
        <dbReference type="Pfam" id="PF01872"/>
    </source>
</evidence>
<proteinExistence type="predicted"/>
<dbReference type="PANTHER" id="PTHR38011">
    <property type="entry name" value="DIHYDROFOLATE REDUCTASE FAMILY PROTEIN (AFU_ORTHOLOGUE AFUA_8G06820)"/>
    <property type="match status" value="1"/>
</dbReference>
<dbReference type="PANTHER" id="PTHR38011:SF7">
    <property type="entry name" value="2,5-DIAMINO-6-RIBOSYLAMINO-4(3H)-PYRIMIDINONE 5'-PHOSPHATE REDUCTASE"/>
    <property type="match status" value="1"/>
</dbReference>
<reference evidence="5 6" key="1">
    <citation type="submission" date="2023-10" db="EMBL/GenBank/DDBJ databases">
        <title>Development of a sustainable strategy for remediation of hydrocarbon-contaminated territories based on the waste exchange concept.</title>
        <authorList>
            <person name="Krivoruchko A."/>
        </authorList>
    </citation>
    <scope>NUCLEOTIDE SEQUENCE [LARGE SCALE GENOMIC DNA]</scope>
    <source>
        <strain evidence="5 6">IEGM 1236</strain>
    </source>
</reference>
<comment type="pathway">
    <text evidence="1">Cofactor biosynthesis; riboflavin biosynthesis.</text>
</comment>
<protein>
    <submittedName>
        <fullName evidence="5">Pyrimidine reductase family protein</fullName>
    </submittedName>
</protein>
<evidence type="ECO:0000313" key="6">
    <source>
        <dbReference type="Proteomes" id="UP001185792"/>
    </source>
</evidence>
<evidence type="ECO:0000256" key="3">
    <source>
        <dbReference type="ARBA" id="ARBA00023002"/>
    </source>
</evidence>
<dbReference type="Pfam" id="PF01872">
    <property type="entry name" value="RibD_C"/>
    <property type="match status" value="1"/>
</dbReference>
<sequence length="239" mass="25827">MSESEVTVLTAADTVAPIDFYSDPPDGVRVNMVNTLDNEAAFDGRVAAISDPTDHQLLLDLRAFADVLLVGAGTVRAESYGRVILTERQIRLREATLGSTGPPPVAVVTSKGRLPRESRLFGVEPRPLIITTAVAAQEGEPDDAHETIVAGHDQVDLPQAIDALRERGFRRILCEGGPSLLQALAEHDLIDEMCVTVSPMIAGGQGGSPRSKTTLGVPRRMKLAHVLSHNDFLYLRYTR</sequence>
<evidence type="ECO:0000256" key="1">
    <source>
        <dbReference type="ARBA" id="ARBA00005104"/>
    </source>
</evidence>
<dbReference type="EMBL" id="JAWLUM010000001">
    <property type="protein sequence ID" value="MDV7133272.1"/>
    <property type="molecule type" value="Genomic_DNA"/>
</dbReference>
<dbReference type="InterPro" id="IPR024072">
    <property type="entry name" value="DHFR-like_dom_sf"/>
</dbReference>
<dbReference type="InterPro" id="IPR002734">
    <property type="entry name" value="RibDG_C"/>
</dbReference>
<name>A0ABU4ERL2_WILMA</name>
<dbReference type="InterPro" id="IPR050765">
    <property type="entry name" value="Riboflavin_Biosynth_HTPR"/>
</dbReference>
<accession>A0ABU4ERL2</accession>
<comment type="caution">
    <text evidence="5">The sequence shown here is derived from an EMBL/GenBank/DDBJ whole genome shotgun (WGS) entry which is preliminary data.</text>
</comment>
<evidence type="ECO:0000313" key="5">
    <source>
        <dbReference type="EMBL" id="MDV7133272.1"/>
    </source>
</evidence>